<reference evidence="1 2" key="1">
    <citation type="submission" date="2019-07" db="EMBL/GenBank/DDBJ databases">
        <authorList>
            <person name="Hibberd C M."/>
            <person name="Gehrig L. J."/>
            <person name="Chang H.-W."/>
            <person name="Venkatesh S."/>
        </authorList>
    </citation>
    <scope>NUCLEOTIDE SEQUENCE [LARGE SCALE GENOMIC DNA]</scope>
    <source>
        <strain evidence="1">Blautia_luti_SSTS_Bg7063</strain>
    </source>
</reference>
<protein>
    <submittedName>
        <fullName evidence="1">Uncharacterized protein</fullName>
    </submittedName>
</protein>
<proteinExistence type="predicted"/>
<dbReference type="Proteomes" id="UP000408482">
    <property type="component" value="Unassembled WGS sequence"/>
</dbReference>
<dbReference type="AlphaFoldDB" id="A0A564W503"/>
<organism evidence="1 2">
    <name type="scientific">Blautia luti</name>
    <dbReference type="NCBI Taxonomy" id="89014"/>
    <lineage>
        <taxon>Bacteria</taxon>
        <taxon>Bacillati</taxon>
        <taxon>Bacillota</taxon>
        <taxon>Clostridia</taxon>
        <taxon>Lachnospirales</taxon>
        <taxon>Lachnospiraceae</taxon>
        <taxon>Blautia</taxon>
    </lineage>
</organism>
<sequence>MQSNGKNRTEENVIRQMRVFHEKECEFCENLHFDVLICAKGFKFVKIGVFTFEKNIFIIKILV</sequence>
<accession>A0A564W503</accession>
<keyword evidence="2" id="KW-1185">Reference proteome</keyword>
<name>A0A564W503_9FIRM</name>
<evidence type="ECO:0000313" key="2">
    <source>
        <dbReference type="Proteomes" id="UP000408482"/>
    </source>
</evidence>
<dbReference type="EMBL" id="CABHNW010000128">
    <property type="protein sequence ID" value="VUX39678.1"/>
    <property type="molecule type" value="Genomic_DNA"/>
</dbReference>
<gene>
    <name evidence="1" type="ORF">RSSSTS7063_00272</name>
</gene>
<evidence type="ECO:0000313" key="1">
    <source>
        <dbReference type="EMBL" id="VUX39678.1"/>
    </source>
</evidence>